<protein>
    <submittedName>
        <fullName evidence="3 4">Synaptotagmin, putative</fullName>
    </submittedName>
</protein>
<dbReference type="VEuPathDB" id="VectorBase:ISCP_026406"/>
<keyword evidence="5" id="KW-1185">Reference proteome</keyword>
<dbReference type="VEuPathDB" id="VectorBase:ISCW012272"/>
<name>B7QFD8_IXOSC</name>
<dbReference type="InterPro" id="IPR035892">
    <property type="entry name" value="C2_domain_sf"/>
</dbReference>
<dbReference type="GO" id="GO:0046872">
    <property type="term" value="F:metal ion binding"/>
    <property type="evidence" value="ECO:0007669"/>
    <property type="project" value="UniProtKB-KW"/>
</dbReference>
<accession>B7QFD8</accession>
<dbReference type="InterPro" id="IPR000008">
    <property type="entry name" value="C2_dom"/>
</dbReference>
<evidence type="ECO:0000313" key="5">
    <source>
        <dbReference type="Proteomes" id="UP000001555"/>
    </source>
</evidence>
<dbReference type="EMBL" id="ABJB010775765">
    <property type="status" value="NOT_ANNOTATED_CDS"/>
    <property type="molecule type" value="Genomic_DNA"/>
</dbReference>
<dbReference type="PANTHER" id="PTHR45729">
    <property type="entry name" value="RABPHILIN, ISOFORM A"/>
    <property type="match status" value="1"/>
</dbReference>
<dbReference type="InterPro" id="IPR043566">
    <property type="entry name" value="Rabphilin/DOC2/Noc2"/>
</dbReference>
<dbReference type="VEuPathDB" id="VectorBase:ISCI012272"/>
<dbReference type="AlphaFoldDB" id="B7QFD8"/>
<evidence type="ECO:0000313" key="3">
    <source>
        <dbReference type="EMBL" id="EEC17560.1"/>
    </source>
</evidence>
<feature type="domain" description="C2" evidence="2">
    <location>
        <begin position="45"/>
        <end position="176"/>
    </location>
</feature>
<dbReference type="PaxDb" id="6945-B7QFD8"/>
<evidence type="ECO:0000256" key="1">
    <source>
        <dbReference type="ARBA" id="ARBA00022723"/>
    </source>
</evidence>
<dbReference type="STRING" id="6945.B7QFD8"/>
<reference evidence="4" key="2">
    <citation type="submission" date="2020-05" db="UniProtKB">
        <authorList>
            <consortium name="EnsemblMetazoa"/>
        </authorList>
    </citation>
    <scope>IDENTIFICATION</scope>
    <source>
        <strain evidence="4">wikel</strain>
    </source>
</reference>
<keyword evidence="1" id="KW-0479">Metal-binding</keyword>
<dbReference type="EMBL" id="DS925281">
    <property type="protein sequence ID" value="EEC17560.1"/>
    <property type="molecule type" value="Genomic_DNA"/>
</dbReference>
<dbReference type="EMBL" id="ABJB010117361">
    <property type="status" value="NOT_ANNOTATED_CDS"/>
    <property type="molecule type" value="Genomic_DNA"/>
</dbReference>
<dbReference type="SMART" id="SM00239">
    <property type="entry name" value="C2"/>
    <property type="match status" value="1"/>
</dbReference>
<dbReference type="InParanoid" id="B7QFD8"/>
<dbReference type="PROSITE" id="PS50004">
    <property type="entry name" value="C2"/>
    <property type="match status" value="1"/>
</dbReference>
<dbReference type="PANTHER" id="PTHR45729:SF4">
    <property type="entry name" value="RAB EFFECTOR NOC2"/>
    <property type="match status" value="1"/>
</dbReference>
<dbReference type="Proteomes" id="UP000001555">
    <property type="component" value="Unassembled WGS sequence"/>
</dbReference>
<dbReference type="EMBL" id="ABJB010312453">
    <property type="status" value="NOT_ANNOTATED_CDS"/>
    <property type="molecule type" value="Genomic_DNA"/>
</dbReference>
<dbReference type="CDD" id="cd08384">
    <property type="entry name" value="C2B_Rabphilin_Doc2"/>
    <property type="match status" value="1"/>
</dbReference>
<reference evidence="3 5" key="1">
    <citation type="submission" date="2008-03" db="EMBL/GenBank/DDBJ databases">
        <title>Annotation of Ixodes scapularis.</title>
        <authorList>
            <consortium name="Ixodes scapularis Genome Project Consortium"/>
            <person name="Caler E."/>
            <person name="Hannick L.I."/>
            <person name="Bidwell S."/>
            <person name="Joardar V."/>
            <person name="Thiagarajan M."/>
            <person name="Amedeo P."/>
            <person name="Galinsky K.J."/>
            <person name="Schobel S."/>
            <person name="Inman J."/>
            <person name="Hostetler J."/>
            <person name="Miller J."/>
            <person name="Hammond M."/>
            <person name="Megy K."/>
            <person name="Lawson D."/>
            <person name="Kodira C."/>
            <person name="Sutton G."/>
            <person name="Meyer J."/>
            <person name="Hill C.A."/>
            <person name="Birren B."/>
            <person name="Nene V."/>
            <person name="Collins F."/>
            <person name="Alarcon-Chaidez F."/>
            <person name="Wikel S."/>
            <person name="Strausberg R."/>
        </authorList>
    </citation>
    <scope>NUCLEOTIDE SEQUENCE [LARGE SCALE GENOMIC DNA]</scope>
    <source>
        <strain evidence="5">Wikel</strain>
        <strain evidence="3">Wikel colony</strain>
    </source>
</reference>
<dbReference type="HOGENOM" id="CLU_023008_3_0_1"/>
<dbReference type="OMA" id="LMHCRRR"/>
<gene>
    <name evidence="3" type="ORF">IscW_ISCW012272</name>
</gene>
<dbReference type="OrthoDB" id="270970at2759"/>
<dbReference type="EnsemblMetazoa" id="ISCW012272-RA">
    <property type="protein sequence ID" value="ISCW012272-PA"/>
    <property type="gene ID" value="ISCW012272"/>
</dbReference>
<proteinExistence type="predicted"/>
<dbReference type="Pfam" id="PF00168">
    <property type="entry name" value="C2"/>
    <property type="match status" value="1"/>
</dbReference>
<evidence type="ECO:0000313" key="4">
    <source>
        <dbReference type="EnsemblMetazoa" id="ISCW012272-PA"/>
    </source>
</evidence>
<dbReference type="Gene3D" id="2.60.40.150">
    <property type="entry name" value="C2 domain"/>
    <property type="match status" value="1"/>
</dbReference>
<sequence>MDDYQFGSYPLGEATVPLSLLTPNQMCWLNVALDKCLDRDALCADRPRVLVSLMHCRRRRELHVGLLRCVRLRHAAAGTGPFVRITLKPDASQPSCETSTVKKMLSPQSNDEFAFELKENDNLEKKFLQISVWDKDQGRVDEYLGGLELGLHCKAAQLQHWLDVIRVPEQSFECWHALVPVPLLP</sequence>
<evidence type="ECO:0000259" key="2">
    <source>
        <dbReference type="PROSITE" id="PS50004"/>
    </source>
</evidence>
<dbReference type="SUPFAM" id="SSF49562">
    <property type="entry name" value="C2 domain (Calcium/lipid-binding domain, CaLB)"/>
    <property type="match status" value="1"/>
</dbReference>
<organism>
    <name type="scientific">Ixodes scapularis</name>
    <name type="common">Black-legged tick</name>
    <name type="synonym">Deer tick</name>
    <dbReference type="NCBI Taxonomy" id="6945"/>
    <lineage>
        <taxon>Eukaryota</taxon>
        <taxon>Metazoa</taxon>
        <taxon>Ecdysozoa</taxon>
        <taxon>Arthropoda</taxon>
        <taxon>Chelicerata</taxon>
        <taxon>Arachnida</taxon>
        <taxon>Acari</taxon>
        <taxon>Parasitiformes</taxon>
        <taxon>Ixodida</taxon>
        <taxon>Ixodoidea</taxon>
        <taxon>Ixodidae</taxon>
        <taxon>Ixodinae</taxon>
        <taxon>Ixodes</taxon>
    </lineage>
</organism>